<evidence type="ECO:0000313" key="8">
    <source>
        <dbReference type="Proteomes" id="UP000266152"/>
    </source>
</evidence>
<feature type="site" description="Contributes to redox potential value" evidence="4">
    <location>
        <position position="33"/>
    </location>
</feature>
<evidence type="ECO:0000256" key="1">
    <source>
        <dbReference type="ARBA" id="ARBA00008987"/>
    </source>
</evidence>
<dbReference type="Pfam" id="PF00085">
    <property type="entry name" value="Thioredoxin"/>
    <property type="match status" value="1"/>
</dbReference>
<name>A0A395SRX0_FUSSP</name>
<keyword evidence="5" id="KW-0676">Redox-active center</keyword>
<sequence length="105" mass="11532">MPVTPIESLAQFRELIESQQTVIIDFWATWCGPCRMISPIFEKLSDTFGNVTFAKVDVDACPDVAQELGIRAIPTFIAFKNGQKSSEALGADPSKLEQLVSRAAQ</sequence>
<dbReference type="CDD" id="cd02947">
    <property type="entry name" value="TRX_family"/>
    <property type="match status" value="1"/>
</dbReference>
<dbReference type="PROSITE" id="PS51352">
    <property type="entry name" value="THIOREDOXIN_2"/>
    <property type="match status" value="1"/>
</dbReference>
<organism evidence="7 8">
    <name type="scientific">Fusarium sporotrichioides</name>
    <dbReference type="NCBI Taxonomy" id="5514"/>
    <lineage>
        <taxon>Eukaryota</taxon>
        <taxon>Fungi</taxon>
        <taxon>Dikarya</taxon>
        <taxon>Ascomycota</taxon>
        <taxon>Pezizomycotina</taxon>
        <taxon>Sordariomycetes</taxon>
        <taxon>Hypocreomycetidae</taxon>
        <taxon>Hypocreales</taxon>
        <taxon>Nectriaceae</taxon>
        <taxon>Fusarium</taxon>
    </lineage>
</organism>
<feature type="site" description="Deprotonates C-terminal active site Cys" evidence="4">
    <location>
        <position position="25"/>
    </location>
</feature>
<accession>A0A395SRX0</accession>
<dbReference type="EMBL" id="PXOF01000020">
    <property type="protein sequence ID" value="RGP74772.1"/>
    <property type="molecule type" value="Genomic_DNA"/>
</dbReference>
<gene>
    <name evidence="7" type="ORF">FSPOR_1351</name>
</gene>
<dbReference type="PIRSF" id="PIRSF000077">
    <property type="entry name" value="Thioredoxin"/>
    <property type="match status" value="1"/>
</dbReference>
<evidence type="ECO:0000256" key="3">
    <source>
        <dbReference type="PIRNR" id="PIRNR000077"/>
    </source>
</evidence>
<feature type="active site" description="Nucleophile" evidence="4">
    <location>
        <position position="31"/>
    </location>
</feature>
<dbReference type="PROSITE" id="PS00194">
    <property type="entry name" value="THIOREDOXIN_1"/>
    <property type="match status" value="1"/>
</dbReference>
<dbReference type="InterPro" id="IPR005746">
    <property type="entry name" value="Thioredoxin"/>
</dbReference>
<keyword evidence="2 5" id="KW-1015">Disulfide bond</keyword>
<feature type="domain" description="Thioredoxin" evidence="6">
    <location>
        <begin position="1"/>
        <end position="105"/>
    </location>
</feature>
<dbReference type="STRING" id="5514.A0A395SRX0"/>
<evidence type="ECO:0000313" key="7">
    <source>
        <dbReference type="EMBL" id="RGP74772.1"/>
    </source>
</evidence>
<evidence type="ECO:0000256" key="5">
    <source>
        <dbReference type="PIRSR" id="PIRSR000077-4"/>
    </source>
</evidence>
<comment type="caution">
    <text evidence="7">The sequence shown here is derived from an EMBL/GenBank/DDBJ whole genome shotgun (WGS) entry which is preliminary data.</text>
</comment>
<evidence type="ECO:0000256" key="2">
    <source>
        <dbReference type="ARBA" id="ARBA00023157"/>
    </source>
</evidence>
<comment type="similarity">
    <text evidence="1 3">Belongs to the thioredoxin family.</text>
</comment>
<keyword evidence="8" id="KW-1185">Reference proteome</keyword>
<dbReference type="FunFam" id="3.40.30.10:FF:000245">
    <property type="entry name" value="Thioredoxin"/>
    <property type="match status" value="1"/>
</dbReference>
<feature type="disulfide bond" description="Redox-active" evidence="5">
    <location>
        <begin position="31"/>
        <end position="34"/>
    </location>
</feature>
<evidence type="ECO:0000256" key="4">
    <source>
        <dbReference type="PIRSR" id="PIRSR000077-1"/>
    </source>
</evidence>
<dbReference type="GO" id="GO:0015035">
    <property type="term" value="F:protein-disulfide reductase activity"/>
    <property type="evidence" value="ECO:0007669"/>
    <property type="project" value="InterPro"/>
</dbReference>
<dbReference type="PRINTS" id="PR00421">
    <property type="entry name" value="THIOREDOXIN"/>
</dbReference>
<feature type="site" description="Contributes to redox potential value" evidence="4">
    <location>
        <position position="32"/>
    </location>
</feature>
<dbReference type="AlphaFoldDB" id="A0A395SRX0"/>
<evidence type="ECO:0000259" key="6">
    <source>
        <dbReference type="PROSITE" id="PS51352"/>
    </source>
</evidence>
<dbReference type="InterPro" id="IPR036249">
    <property type="entry name" value="Thioredoxin-like_sf"/>
</dbReference>
<feature type="active site" description="Nucleophile" evidence="4">
    <location>
        <position position="34"/>
    </location>
</feature>
<dbReference type="Proteomes" id="UP000266152">
    <property type="component" value="Unassembled WGS sequence"/>
</dbReference>
<protein>
    <recommendedName>
        <fullName evidence="3">Thioredoxin</fullName>
    </recommendedName>
</protein>
<reference evidence="7 8" key="1">
    <citation type="journal article" date="2018" name="PLoS Pathog.">
        <title>Evolution of structural diversity of trichothecenes, a family of toxins produced by plant pathogenic and entomopathogenic fungi.</title>
        <authorList>
            <person name="Proctor R.H."/>
            <person name="McCormick S.P."/>
            <person name="Kim H.S."/>
            <person name="Cardoza R.E."/>
            <person name="Stanley A.M."/>
            <person name="Lindo L."/>
            <person name="Kelly A."/>
            <person name="Brown D.W."/>
            <person name="Lee T."/>
            <person name="Vaughan M.M."/>
            <person name="Alexander N.J."/>
            <person name="Busman M."/>
            <person name="Gutierrez S."/>
        </authorList>
    </citation>
    <scope>NUCLEOTIDE SEQUENCE [LARGE SCALE GENOMIC DNA]</scope>
    <source>
        <strain evidence="7 8">NRRL 3299</strain>
    </source>
</reference>
<dbReference type="NCBIfam" id="TIGR01068">
    <property type="entry name" value="thioredoxin"/>
    <property type="match status" value="1"/>
</dbReference>
<dbReference type="InterPro" id="IPR013766">
    <property type="entry name" value="Thioredoxin_domain"/>
</dbReference>
<proteinExistence type="inferred from homology"/>
<dbReference type="SUPFAM" id="SSF52833">
    <property type="entry name" value="Thioredoxin-like"/>
    <property type="match status" value="1"/>
</dbReference>
<dbReference type="InterPro" id="IPR017937">
    <property type="entry name" value="Thioredoxin_CS"/>
</dbReference>
<dbReference type="PANTHER" id="PTHR46115">
    <property type="entry name" value="THIOREDOXIN-LIKE PROTEIN 1"/>
    <property type="match status" value="1"/>
</dbReference>
<dbReference type="Gene3D" id="3.40.30.10">
    <property type="entry name" value="Glutaredoxin"/>
    <property type="match status" value="1"/>
</dbReference>